<proteinExistence type="predicted"/>
<evidence type="ECO:0000313" key="3">
    <source>
        <dbReference type="EMBL" id="MBB5016202.1"/>
    </source>
</evidence>
<keyword evidence="4" id="KW-1185">Reference proteome</keyword>
<evidence type="ECO:0000256" key="1">
    <source>
        <dbReference type="ARBA" id="ARBA00022737"/>
    </source>
</evidence>
<dbReference type="InterPro" id="IPR013766">
    <property type="entry name" value="Thioredoxin_domain"/>
</dbReference>
<sequence>MTAAALAPEFTDRLHWINAPAATLAGQRGRVVAIAFWSAGSAYSHNLLGDLRHLQAKYPDRLRVFALHVPKFEAERSPALVEQAVGRLGLAFPVANDPDFVAWQHYGIQAWPSVALVDARGQLREIVAGDMQREALDASIAAMLDEPGVVPQAEAVVVRNAAMRTALAWPAGIAVGAKHLYIADSGHHRILECTHDGRLLRVFGGGFPDLVDGSLDEAAFNAPRGLSLVRDTLYVADTGNHALRRISLPRGQVDTLAGNGQPGTPVEGPVADPAAATLDQPWAVAAAQGRLFAALAGSNQIWEYDLGLGVLRRLCGSDQFGLTDGAADVAEFAHPASLALVQKTLYVCDASASALRSVNIDSGAVQTLVGRGPFEFGDQDGSREAARLQYPLAIALDPDAPVLWVADAYNDALRRLKLGGGGLSRFPCDHPLRRPAAIAVAAGALWLANTDAHEILRIQIDSGQASRLPVGE</sequence>
<dbReference type="SUPFAM" id="SSF75011">
    <property type="entry name" value="3-carboxy-cis,cis-mucoante lactonizing enzyme"/>
    <property type="match status" value="1"/>
</dbReference>
<comment type="caution">
    <text evidence="3">The sequence shown here is derived from an EMBL/GenBank/DDBJ whole genome shotgun (WGS) entry which is preliminary data.</text>
</comment>
<evidence type="ECO:0000313" key="4">
    <source>
        <dbReference type="Proteomes" id="UP000519004"/>
    </source>
</evidence>
<dbReference type="SUPFAM" id="SSF52833">
    <property type="entry name" value="Thioredoxin-like"/>
    <property type="match status" value="1"/>
</dbReference>
<gene>
    <name evidence="3" type="ORF">HNQ58_002113</name>
</gene>
<dbReference type="Gene3D" id="3.40.30.10">
    <property type="entry name" value="Glutaredoxin"/>
    <property type="match status" value="1"/>
</dbReference>
<organism evidence="3 4">
    <name type="scientific">Rehaibacterium terrae</name>
    <dbReference type="NCBI Taxonomy" id="1341696"/>
    <lineage>
        <taxon>Bacteria</taxon>
        <taxon>Pseudomonadati</taxon>
        <taxon>Pseudomonadota</taxon>
        <taxon>Gammaproteobacteria</taxon>
        <taxon>Lysobacterales</taxon>
        <taxon>Lysobacteraceae</taxon>
        <taxon>Rehaibacterium</taxon>
    </lineage>
</organism>
<dbReference type="InterPro" id="IPR011042">
    <property type="entry name" value="6-blade_b-propeller_TolB-like"/>
</dbReference>
<dbReference type="PANTHER" id="PTHR46388:SF2">
    <property type="entry name" value="NHL REPEAT-CONTAINING PROTEIN 2"/>
    <property type="match status" value="1"/>
</dbReference>
<dbReference type="AlphaFoldDB" id="A0A7W8DF58"/>
<dbReference type="InterPro" id="IPR036249">
    <property type="entry name" value="Thioredoxin-like_sf"/>
</dbReference>
<dbReference type="Pfam" id="PF01436">
    <property type="entry name" value="NHL"/>
    <property type="match status" value="1"/>
</dbReference>
<dbReference type="PROSITE" id="PS51352">
    <property type="entry name" value="THIOREDOXIN_2"/>
    <property type="match status" value="1"/>
</dbReference>
<accession>A0A7W8DF58</accession>
<dbReference type="Proteomes" id="UP000519004">
    <property type="component" value="Unassembled WGS sequence"/>
</dbReference>
<protein>
    <submittedName>
        <fullName evidence="3">Sugar lactone lactonase YvrE</fullName>
    </submittedName>
</protein>
<dbReference type="PANTHER" id="PTHR46388">
    <property type="entry name" value="NHL REPEAT-CONTAINING PROTEIN 2"/>
    <property type="match status" value="1"/>
</dbReference>
<dbReference type="Gene3D" id="2.120.10.30">
    <property type="entry name" value="TolB, C-terminal domain"/>
    <property type="match status" value="2"/>
</dbReference>
<name>A0A7W8DF58_9GAMM</name>
<evidence type="ECO:0000259" key="2">
    <source>
        <dbReference type="PROSITE" id="PS51352"/>
    </source>
</evidence>
<reference evidence="3 4" key="1">
    <citation type="submission" date="2020-08" db="EMBL/GenBank/DDBJ databases">
        <title>Genomic Encyclopedia of Type Strains, Phase IV (KMG-IV): sequencing the most valuable type-strain genomes for metagenomic binning, comparative biology and taxonomic classification.</title>
        <authorList>
            <person name="Goeker M."/>
        </authorList>
    </citation>
    <scope>NUCLEOTIDE SEQUENCE [LARGE SCALE GENOMIC DNA]</scope>
    <source>
        <strain evidence="3 4">DSM 25897</strain>
    </source>
</reference>
<feature type="domain" description="Thioredoxin" evidence="2">
    <location>
        <begin position="1"/>
        <end position="145"/>
    </location>
</feature>
<keyword evidence="1" id="KW-0677">Repeat</keyword>
<dbReference type="RefSeq" id="WP_183948873.1">
    <property type="nucleotide sequence ID" value="NZ_JACHHX010000016.1"/>
</dbReference>
<dbReference type="EMBL" id="JACHHX010000016">
    <property type="protein sequence ID" value="MBB5016202.1"/>
    <property type="molecule type" value="Genomic_DNA"/>
</dbReference>
<dbReference type="InterPro" id="IPR001258">
    <property type="entry name" value="NHL_repeat"/>
</dbReference>